<dbReference type="Ensembl" id="ENSOTST00005086679.2">
    <property type="protein sequence ID" value="ENSOTSP00005079993.2"/>
    <property type="gene ID" value="ENSOTSG00005004813.2"/>
</dbReference>
<dbReference type="InterPro" id="IPR008271">
    <property type="entry name" value="Ser/Thr_kinase_AS"/>
</dbReference>
<dbReference type="PROSITE" id="PS01351">
    <property type="entry name" value="MAPK"/>
    <property type="match status" value="1"/>
</dbReference>
<feature type="region of interest" description="Disordered" evidence="14">
    <location>
        <begin position="417"/>
        <end position="467"/>
    </location>
</feature>
<keyword evidence="6 13" id="KW-0547">Nucleotide-binding</keyword>
<evidence type="ECO:0000256" key="2">
    <source>
        <dbReference type="ARBA" id="ARBA00008832"/>
    </source>
</evidence>
<evidence type="ECO:0000256" key="14">
    <source>
        <dbReference type="SAM" id="MobiDB-lite"/>
    </source>
</evidence>
<dbReference type="AlphaFoldDB" id="A0A8C8IQV5"/>
<evidence type="ECO:0000259" key="15">
    <source>
        <dbReference type="PROSITE" id="PS50011"/>
    </source>
</evidence>
<keyword evidence="8 13" id="KW-0067">ATP-binding</keyword>
<evidence type="ECO:0000256" key="11">
    <source>
        <dbReference type="ARBA" id="ARBA00048312"/>
    </source>
</evidence>
<reference evidence="16" key="2">
    <citation type="submission" date="2025-09" db="UniProtKB">
        <authorList>
            <consortium name="Ensembl"/>
        </authorList>
    </citation>
    <scope>IDENTIFICATION</scope>
</reference>
<organism evidence="16 17">
    <name type="scientific">Oncorhynchus tshawytscha</name>
    <name type="common">Chinook salmon</name>
    <name type="synonym">Salmo tshawytscha</name>
    <dbReference type="NCBI Taxonomy" id="74940"/>
    <lineage>
        <taxon>Eukaryota</taxon>
        <taxon>Metazoa</taxon>
        <taxon>Chordata</taxon>
        <taxon>Craniata</taxon>
        <taxon>Vertebrata</taxon>
        <taxon>Euteleostomi</taxon>
        <taxon>Actinopterygii</taxon>
        <taxon>Neopterygii</taxon>
        <taxon>Teleostei</taxon>
        <taxon>Protacanthopterygii</taxon>
        <taxon>Salmoniformes</taxon>
        <taxon>Salmonidae</taxon>
        <taxon>Salmoninae</taxon>
        <taxon>Oncorhynchus</taxon>
    </lineage>
</organism>
<feature type="domain" description="Protein kinase" evidence="15">
    <location>
        <begin position="75"/>
        <end position="370"/>
    </location>
</feature>
<evidence type="ECO:0000256" key="4">
    <source>
        <dbReference type="ARBA" id="ARBA00022553"/>
    </source>
</evidence>
<dbReference type="GO" id="GO:0048511">
    <property type="term" value="P:rhythmic process"/>
    <property type="evidence" value="ECO:0007669"/>
    <property type="project" value="UniProtKB-KW"/>
</dbReference>
<keyword evidence="3 13" id="KW-0723">Serine/threonine-protein kinase</keyword>
<evidence type="ECO:0000256" key="6">
    <source>
        <dbReference type="ARBA" id="ARBA00022741"/>
    </source>
</evidence>
<proteinExistence type="inferred from homology"/>
<gene>
    <name evidence="16" type="primary">MAPK10</name>
</gene>
<dbReference type="InterPro" id="IPR000719">
    <property type="entry name" value="Prot_kinase_dom"/>
</dbReference>
<dbReference type="InterPro" id="IPR003527">
    <property type="entry name" value="MAP_kinase_CS"/>
</dbReference>
<keyword evidence="17" id="KW-1185">Reference proteome</keyword>
<name>A0A8C8IQV5_ONCTS</name>
<dbReference type="Gene3D" id="1.10.510.10">
    <property type="entry name" value="Transferase(Phosphotransferase) domain 1"/>
    <property type="match status" value="1"/>
</dbReference>
<dbReference type="InterPro" id="IPR008351">
    <property type="entry name" value="MAPK_JNK"/>
</dbReference>
<feature type="compositionally biased region" description="Polar residues" evidence="14">
    <location>
        <begin position="424"/>
        <end position="466"/>
    </location>
</feature>
<dbReference type="PRINTS" id="PR01772">
    <property type="entry name" value="JNKMAPKINASE"/>
</dbReference>
<protein>
    <recommendedName>
        <fullName evidence="13">Stress-activated protein kinase JNK</fullName>
        <ecNumber evidence="13">2.7.11.24</ecNumber>
    </recommendedName>
</protein>
<dbReference type="Proteomes" id="UP000694402">
    <property type="component" value="Unassembled WGS sequence"/>
</dbReference>
<comment type="catalytic activity">
    <reaction evidence="11">
        <text>L-seryl-[protein] + ATP = O-phospho-L-seryl-[protein] + ADP + H(+)</text>
        <dbReference type="Rhea" id="RHEA:17989"/>
        <dbReference type="Rhea" id="RHEA-COMP:9863"/>
        <dbReference type="Rhea" id="RHEA-COMP:11604"/>
        <dbReference type="ChEBI" id="CHEBI:15378"/>
        <dbReference type="ChEBI" id="CHEBI:29999"/>
        <dbReference type="ChEBI" id="CHEBI:30616"/>
        <dbReference type="ChEBI" id="CHEBI:83421"/>
        <dbReference type="ChEBI" id="CHEBI:456216"/>
        <dbReference type="EC" id="2.7.11.24"/>
    </reaction>
</comment>
<comment type="function">
    <text evidence="12">Responds to activation by environmental stress and pro-inflammatory cytokines by phosphorylating a number of transcription factors, primarily components of AP-1 such as c-Jun and ATF2 and thus regulates AP-1 transcriptional activity. May play a role in the regulation of the circadian clock.</text>
</comment>
<dbReference type="FunFam" id="1.10.510.10:FF:000009">
    <property type="entry name" value="Mitogen-activated protein kinase"/>
    <property type="match status" value="1"/>
</dbReference>
<comment type="catalytic activity">
    <reaction evidence="10">
        <text>L-threonyl-[protein] + ATP = O-phospho-L-threonyl-[protein] + ADP + H(+)</text>
        <dbReference type="Rhea" id="RHEA:46608"/>
        <dbReference type="Rhea" id="RHEA-COMP:11060"/>
        <dbReference type="Rhea" id="RHEA-COMP:11605"/>
        <dbReference type="ChEBI" id="CHEBI:15378"/>
        <dbReference type="ChEBI" id="CHEBI:30013"/>
        <dbReference type="ChEBI" id="CHEBI:30616"/>
        <dbReference type="ChEBI" id="CHEBI:61977"/>
        <dbReference type="ChEBI" id="CHEBI:456216"/>
        <dbReference type="EC" id="2.7.11.24"/>
    </reaction>
</comment>
<dbReference type="FunFam" id="3.30.200.20:FF:000210">
    <property type="entry name" value="Mitogen-activated protein kinase"/>
    <property type="match status" value="1"/>
</dbReference>
<dbReference type="GO" id="GO:0106310">
    <property type="term" value="F:protein serine kinase activity"/>
    <property type="evidence" value="ECO:0007669"/>
    <property type="project" value="UniProtKB-UniRule"/>
</dbReference>
<dbReference type="SMART" id="SM00220">
    <property type="entry name" value="S_TKc"/>
    <property type="match status" value="1"/>
</dbReference>
<evidence type="ECO:0000256" key="13">
    <source>
        <dbReference type="RuleBase" id="RU368052"/>
    </source>
</evidence>
<evidence type="ECO:0000256" key="7">
    <source>
        <dbReference type="ARBA" id="ARBA00022777"/>
    </source>
</evidence>
<evidence type="ECO:0000256" key="8">
    <source>
        <dbReference type="ARBA" id="ARBA00022840"/>
    </source>
</evidence>
<dbReference type="CDD" id="cd07850">
    <property type="entry name" value="STKc_JNK"/>
    <property type="match status" value="1"/>
</dbReference>
<evidence type="ECO:0000256" key="10">
    <source>
        <dbReference type="ARBA" id="ARBA00047592"/>
    </source>
</evidence>
<evidence type="ECO:0000313" key="17">
    <source>
        <dbReference type="Proteomes" id="UP000694402"/>
    </source>
</evidence>
<dbReference type="SUPFAM" id="SSF56112">
    <property type="entry name" value="Protein kinase-like (PK-like)"/>
    <property type="match status" value="1"/>
</dbReference>
<dbReference type="GO" id="GO:0005737">
    <property type="term" value="C:cytoplasm"/>
    <property type="evidence" value="ECO:0007669"/>
    <property type="project" value="UniProtKB-SubCell"/>
</dbReference>
<evidence type="ECO:0000256" key="9">
    <source>
        <dbReference type="ARBA" id="ARBA00023108"/>
    </source>
</evidence>
<dbReference type="EC" id="2.7.11.24" evidence="13"/>
<dbReference type="Gene3D" id="3.30.200.20">
    <property type="entry name" value="Phosphorylase Kinase, domain 1"/>
    <property type="match status" value="1"/>
</dbReference>
<comment type="similarity">
    <text evidence="2 13">Belongs to the protein kinase superfamily. CMGC Ser/Thr protein kinase family. MAP kinase subfamily.</text>
</comment>
<keyword evidence="7 13" id="KW-0418">Kinase</keyword>
<evidence type="ECO:0000256" key="3">
    <source>
        <dbReference type="ARBA" id="ARBA00022527"/>
    </source>
</evidence>
<keyword evidence="5 13" id="KW-0808">Transferase</keyword>
<evidence type="ECO:0000313" key="16">
    <source>
        <dbReference type="Ensembl" id="ENSOTSP00005079993.2"/>
    </source>
</evidence>
<dbReference type="PANTHER" id="PTHR24055">
    <property type="entry name" value="MITOGEN-ACTIVATED PROTEIN KINASE"/>
    <property type="match status" value="1"/>
</dbReference>
<dbReference type="InterPro" id="IPR011009">
    <property type="entry name" value="Kinase-like_dom_sf"/>
</dbReference>
<comment type="subcellular location">
    <subcellularLocation>
        <location evidence="13">Cytoplasm</location>
    </subcellularLocation>
</comment>
<accession>A0A8C8IQV5</accession>
<dbReference type="GeneTree" id="ENSGT00940000153692"/>
<reference evidence="16" key="1">
    <citation type="submission" date="2025-08" db="UniProtKB">
        <authorList>
            <consortium name="Ensembl"/>
        </authorList>
    </citation>
    <scope>IDENTIFICATION</scope>
</reference>
<dbReference type="Pfam" id="PF00069">
    <property type="entry name" value="Pkinase"/>
    <property type="match status" value="1"/>
</dbReference>
<comment type="function">
    <text evidence="13">Responds to activation by environmental stress and pro-inflammatory cytokines by phosphorylating a number of transcription factors, and thus regulates transcriptional activity.</text>
</comment>
<dbReference type="PROSITE" id="PS50011">
    <property type="entry name" value="PROTEIN_KINASE_DOM"/>
    <property type="match status" value="1"/>
</dbReference>
<comment type="cofactor">
    <cofactor evidence="1 13">
        <name>Mg(2+)</name>
        <dbReference type="ChEBI" id="CHEBI:18420"/>
    </cofactor>
</comment>
<keyword evidence="13" id="KW-0460">Magnesium</keyword>
<evidence type="ECO:0000256" key="5">
    <source>
        <dbReference type="ARBA" id="ARBA00022679"/>
    </source>
</evidence>
<keyword evidence="9" id="KW-0090">Biological rhythms</keyword>
<evidence type="ECO:0000256" key="1">
    <source>
        <dbReference type="ARBA" id="ARBA00001946"/>
    </source>
</evidence>
<dbReference type="GO" id="GO:0004707">
    <property type="term" value="F:MAP kinase activity"/>
    <property type="evidence" value="ECO:0007669"/>
    <property type="project" value="UniProtKB-UniRule"/>
</dbReference>
<evidence type="ECO:0000256" key="12">
    <source>
        <dbReference type="ARBA" id="ARBA00059409"/>
    </source>
</evidence>
<dbReference type="InterPro" id="IPR050117">
    <property type="entry name" value="MAPK"/>
</dbReference>
<dbReference type="GO" id="GO:0005524">
    <property type="term" value="F:ATP binding"/>
    <property type="evidence" value="ECO:0007669"/>
    <property type="project" value="UniProtKB-UniRule"/>
</dbReference>
<dbReference type="PROSITE" id="PS00108">
    <property type="entry name" value="PROTEIN_KINASE_ST"/>
    <property type="match status" value="1"/>
</dbReference>
<keyword evidence="4 13" id="KW-0597">Phosphoprotein</keyword>
<sequence>MRHSNNSGHRICDVCLHFVGILYCSQHALFMGLGFGKQVDVSYIVKHYNMSKSKVDNQFYSVEVGDSTFTVLKRYQNLKPIGSGAQGIVCAGSDSVLDRNVAIKKLSRPFQNQTHAKRAYRELVLMKCVNHKNIISLLNVFTPQKSLEDFQDVYLCMELMDANLCQVIQMELDHERMSYLLYQMLCGIKHLHSAGIIHRDLKPSNIVVKSDCTLKILDFGLARTAGTSFMMTPYVVTRYYRAPEVILGMGYKENVDIWSVGCIMGEMVRHKILFPGRDYIDQWNKVIEQLGTPAPEFMKKLQPTVRNYVENRPKYAGLTFPKLFPDCLFPADSEHNKLKASQARDLLCKMLIIDPAKRIQVDEALQHPYINVWYDPAEVEAPPPAIYDKQLDEREHSIDEWKELIYKEVMNFEERTRNGVVKGQPSTSGAAVNSSGESLPSPSVNDISSMSTDQTLASDTDSSLETSAGPLGCCRRASFWKVSLKLAVHSPNTLQASVLQSMWQGVLFLVITAQYYINLHSLPPHLM</sequence>